<evidence type="ECO:0000313" key="1">
    <source>
        <dbReference type="EMBL" id="SAK42436.1"/>
    </source>
</evidence>
<accession>A0A157ZA70</accession>
<evidence type="ECO:0000313" key="2">
    <source>
        <dbReference type="Proteomes" id="UP000054903"/>
    </source>
</evidence>
<name>A0A157ZA70_9BURK</name>
<dbReference type="OrthoDB" id="9104969at2"/>
<protein>
    <submittedName>
        <fullName evidence="1">Uncharacterized protein</fullName>
    </submittedName>
</protein>
<dbReference type="STRING" id="1777138.AWB77_00453"/>
<comment type="caution">
    <text evidence="1">The sequence shown here is derived from an EMBL/GenBank/DDBJ whole genome shotgun (WGS) entry which is preliminary data.</text>
</comment>
<proteinExistence type="predicted"/>
<dbReference type="AlphaFoldDB" id="A0A157ZA70"/>
<keyword evidence="2" id="KW-1185">Reference proteome</keyword>
<dbReference type="RefSeq" id="WP_061132748.1">
    <property type="nucleotide sequence ID" value="NZ_FCNX02000001.1"/>
</dbReference>
<dbReference type="Proteomes" id="UP000054903">
    <property type="component" value="Unassembled WGS sequence"/>
</dbReference>
<organism evidence="1 2">
    <name type="scientific">Caballeronia fortuita</name>
    <dbReference type="NCBI Taxonomy" id="1777138"/>
    <lineage>
        <taxon>Bacteria</taxon>
        <taxon>Pseudomonadati</taxon>
        <taxon>Pseudomonadota</taxon>
        <taxon>Betaproteobacteria</taxon>
        <taxon>Burkholderiales</taxon>
        <taxon>Burkholderiaceae</taxon>
        <taxon>Caballeronia</taxon>
    </lineage>
</organism>
<reference evidence="1" key="1">
    <citation type="submission" date="2016-01" db="EMBL/GenBank/DDBJ databases">
        <authorList>
            <person name="Peeters C."/>
        </authorList>
    </citation>
    <scope>NUCLEOTIDE SEQUENCE</scope>
    <source>
        <strain evidence="1">LMG 29320</strain>
    </source>
</reference>
<sequence length="155" mass="16953">MKFEIEFYDGEYVSDMSALTLSAKLSGTVEGLAPADFLRGIVVLLEMSEKRYATPTPLGSALTILVRRKACNRLALFMRIDIALHDGLAKASLSCDDNVRTFDEAVAVAVSKGDDVVNIARAVLDAVYEERQLSTLVESRLKSVGRSVKINPEEL</sequence>
<dbReference type="EMBL" id="FCNX02000001">
    <property type="protein sequence ID" value="SAK42436.1"/>
    <property type="molecule type" value="Genomic_DNA"/>
</dbReference>
<gene>
    <name evidence="1" type="ORF">AWB77_00453</name>
</gene>